<evidence type="ECO:0000256" key="2">
    <source>
        <dbReference type="ARBA" id="ARBA00007871"/>
    </source>
</evidence>
<evidence type="ECO:0000256" key="4">
    <source>
        <dbReference type="ARBA" id="ARBA00022490"/>
    </source>
</evidence>
<proteinExistence type="inferred from homology"/>
<dbReference type="InterPro" id="IPR007167">
    <property type="entry name" value="Fe-transptr_FeoA-like"/>
</dbReference>
<dbReference type="InterPro" id="IPR022687">
    <property type="entry name" value="HTH_DTXR"/>
</dbReference>
<keyword evidence="9" id="KW-0804">Transcription</keyword>
<feature type="region of interest" description="Disordered" evidence="12">
    <location>
        <begin position="202"/>
        <end position="239"/>
    </location>
</feature>
<evidence type="ECO:0000256" key="1">
    <source>
        <dbReference type="ARBA" id="ARBA00004496"/>
    </source>
</evidence>
<dbReference type="SUPFAM" id="SSF47979">
    <property type="entry name" value="Iron-dependent repressor protein, dimerization domain"/>
    <property type="match status" value="1"/>
</dbReference>
<dbReference type="SMART" id="SM00529">
    <property type="entry name" value="HTH_DTXR"/>
    <property type="match status" value="1"/>
</dbReference>
<dbReference type="InterPro" id="IPR036390">
    <property type="entry name" value="WH_DNA-bd_sf"/>
</dbReference>
<dbReference type="SUPFAM" id="SSF46785">
    <property type="entry name" value="Winged helix' DNA-binding domain"/>
    <property type="match status" value="1"/>
</dbReference>
<protein>
    <recommendedName>
        <fullName evidence="11">Manganese transport regulator</fullName>
    </recommendedName>
</protein>
<dbReference type="GO" id="GO:0046983">
    <property type="term" value="F:protein dimerization activity"/>
    <property type="evidence" value="ECO:0007669"/>
    <property type="project" value="InterPro"/>
</dbReference>
<evidence type="ECO:0000256" key="5">
    <source>
        <dbReference type="ARBA" id="ARBA00022491"/>
    </source>
</evidence>
<sequence>MAAKGPSRSGRSDLAGSQVAEDYLKAVWAACEWGGPGASVTGLASRLGVAASTASETVSRLVEAGLLEHEPYRAVTLSETGRERAVGQIRRHRLLETYLVQVLGFGWDEVHAEAEVLEHAVSDRLLERLDAALGHPVRDPHGDPIPQADGTLTQPRLRPLESLEDGEVGVVARIADDPRLLVALEAAGIGLDTPVRLVGRSEAGGASRGEGLGQVAPQGRERSRKRSAGAGETTRAGSACGGGGAVVIIRDGGPEEAAVGECPATVPPGSLWLLA</sequence>
<dbReference type="Gene3D" id="1.10.60.10">
    <property type="entry name" value="Iron dependent repressor, metal binding and dimerisation domain"/>
    <property type="match status" value="1"/>
</dbReference>
<keyword evidence="10" id="KW-0464">Manganese</keyword>
<keyword evidence="5" id="KW-0678">Repressor</keyword>
<evidence type="ECO:0000256" key="8">
    <source>
        <dbReference type="ARBA" id="ARBA00023159"/>
    </source>
</evidence>
<keyword evidence="7" id="KW-0238">DNA-binding</keyword>
<keyword evidence="8" id="KW-0010">Activator</keyword>
<evidence type="ECO:0000256" key="12">
    <source>
        <dbReference type="SAM" id="MobiDB-lite"/>
    </source>
</evidence>
<gene>
    <name evidence="14" type="ORF">JG540_06305</name>
</gene>
<dbReference type="InterPro" id="IPR036388">
    <property type="entry name" value="WH-like_DNA-bd_sf"/>
</dbReference>
<evidence type="ECO:0000259" key="13">
    <source>
        <dbReference type="PROSITE" id="PS50944"/>
    </source>
</evidence>
<dbReference type="PANTHER" id="PTHR33238:SF11">
    <property type="entry name" value="TRANSCRIPTIONAL REGULATOR MNTR"/>
    <property type="match status" value="1"/>
</dbReference>
<dbReference type="FunFam" id="1.10.60.10:FF:000004">
    <property type="entry name" value="DtxR family transcriptional regulator"/>
    <property type="match status" value="1"/>
</dbReference>
<evidence type="ECO:0000256" key="3">
    <source>
        <dbReference type="ARBA" id="ARBA00011738"/>
    </source>
</evidence>
<organism evidence="14 15">
    <name type="scientific">Actinomyces weissii</name>
    <dbReference type="NCBI Taxonomy" id="675090"/>
    <lineage>
        <taxon>Bacteria</taxon>
        <taxon>Bacillati</taxon>
        <taxon>Actinomycetota</taxon>
        <taxon>Actinomycetes</taxon>
        <taxon>Actinomycetales</taxon>
        <taxon>Actinomycetaceae</taxon>
        <taxon>Actinomyces</taxon>
    </lineage>
</organism>
<dbReference type="GO" id="GO:0045892">
    <property type="term" value="P:negative regulation of DNA-templated transcription"/>
    <property type="evidence" value="ECO:0007669"/>
    <property type="project" value="TreeGrafter"/>
</dbReference>
<feature type="domain" description="HTH dtxR-type" evidence="13">
    <location>
        <begin position="17"/>
        <end position="78"/>
    </location>
</feature>
<dbReference type="Gene3D" id="1.10.10.10">
    <property type="entry name" value="Winged helix-like DNA-binding domain superfamily/Winged helix DNA-binding domain"/>
    <property type="match status" value="1"/>
</dbReference>
<keyword evidence="6" id="KW-0805">Transcription regulation</keyword>
<evidence type="ECO:0000256" key="10">
    <source>
        <dbReference type="ARBA" id="ARBA00023211"/>
    </source>
</evidence>
<evidence type="ECO:0000256" key="9">
    <source>
        <dbReference type="ARBA" id="ARBA00023163"/>
    </source>
</evidence>
<comment type="similarity">
    <text evidence="2">Belongs to the DtxR/MntR family.</text>
</comment>
<accession>A0A7T7S1A8</accession>
<dbReference type="InterPro" id="IPR022689">
    <property type="entry name" value="Iron_dep_repressor"/>
</dbReference>
<dbReference type="PROSITE" id="PS50944">
    <property type="entry name" value="HTH_DTXR"/>
    <property type="match status" value="1"/>
</dbReference>
<dbReference type="PANTHER" id="PTHR33238">
    <property type="entry name" value="IRON (METAL) DEPENDENT REPRESSOR, DTXR FAMILY"/>
    <property type="match status" value="1"/>
</dbReference>
<dbReference type="GO" id="GO:0005737">
    <property type="term" value="C:cytoplasm"/>
    <property type="evidence" value="ECO:0007669"/>
    <property type="project" value="UniProtKB-SubCell"/>
</dbReference>
<evidence type="ECO:0000256" key="11">
    <source>
        <dbReference type="ARBA" id="ARBA00032593"/>
    </source>
</evidence>
<dbReference type="KEGG" id="awe:JG540_06305"/>
<dbReference type="Pfam" id="PF04023">
    <property type="entry name" value="FeoA"/>
    <property type="match status" value="1"/>
</dbReference>
<keyword evidence="15" id="KW-1185">Reference proteome</keyword>
<evidence type="ECO:0000313" key="14">
    <source>
        <dbReference type="EMBL" id="QQM66706.1"/>
    </source>
</evidence>
<dbReference type="AlphaFoldDB" id="A0A7T7S1A8"/>
<dbReference type="InterPro" id="IPR036421">
    <property type="entry name" value="Fe_dep_repressor_sf"/>
</dbReference>
<dbReference type="GO" id="GO:0003700">
    <property type="term" value="F:DNA-binding transcription factor activity"/>
    <property type="evidence" value="ECO:0007669"/>
    <property type="project" value="InterPro"/>
</dbReference>
<dbReference type="GO" id="GO:0046914">
    <property type="term" value="F:transition metal ion binding"/>
    <property type="evidence" value="ECO:0007669"/>
    <property type="project" value="InterPro"/>
</dbReference>
<dbReference type="Pfam" id="PF02742">
    <property type="entry name" value="Fe_dep_repr_C"/>
    <property type="match status" value="1"/>
</dbReference>
<evidence type="ECO:0000256" key="6">
    <source>
        <dbReference type="ARBA" id="ARBA00023015"/>
    </source>
</evidence>
<reference evidence="14 15" key="1">
    <citation type="submission" date="2020-12" db="EMBL/GenBank/DDBJ databases">
        <authorList>
            <person name="Zhou J."/>
        </authorList>
    </citation>
    <scope>NUCLEOTIDE SEQUENCE [LARGE SCALE GENOMIC DNA]</scope>
    <source>
        <strain evidence="14 15">CCUG 61299</strain>
    </source>
</reference>
<evidence type="ECO:0000313" key="15">
    <source>
        <dbReference type="Proteomes" id="UP000595895"/>
    </source>
</evidence>
<dbReference type="EMBL" id="CP066802">
    <property type="protein sequence ID" value="QQM66706.1"/>
    <property type="molecule type" value="Genomic_DNA"/>
</dbReference>
<dbReference type="Pfam" id="PF01325">
    <property type="entry name" value="Fe_dep_repress"/>
    <property type="match status" value="1"/>
</dbReference>
<dbReference type="RefSeq" id="WP_200274796.1">
    <property type="nucleotide sequence ID" value="NZ_CP066802.1"/>
</dbReference>
<comment type="subunit">
    <text evidence="3">Homodimer.</text>
</comment>
<dbReference type="GO" id="GO:0003677">
    <property type="term" value="F:DNA binding"/>
    <property type="evidence" value="ECO:0007669"/>
    <property type="project" value="UniProtKB-KW"/>
</dbReference>
<evidence type="ECO:0000256" key="7">
    <source>
        <dbReference type="ARBA" id="ARBA00023125"/>
    </source>
</evidence>
<keyword evidence="4" id="KW-0963">Cytoplasm</keyword>
<dbReference type="InterPro" id="IPR001367">
    <property type="entry name" value="Fe_dep_repressor"/>
</dbReference>
<dbReference type="Proteomes" id="UP000595895">
    <property type="component" value="Chromosome"/>
</dbReference>
<comment type="subcellular location">
    <subcellularLocation>
        <location evidence="1">Cytoplasm</location>
    </subcellularLocation>
</comment>
<dbReference type="InterPro" id="IPR050536">
    <property type="entry name" value="DtxR_MntR_Metal-Reg"/>
</dbReference>
<name>A0A7T7S1A8_9ACTO</name>